<feature type="domain" description="DAGKc" evidence="2">
    <location>
        <begin position="663"/>
        <end position="813"/>
    </location>
</feature>
<dbReference type="InterPro" id="IPR045363">
    <property type="entry name" value="CERK_C"/>
</dbReference>
<organism evidence="3 4">
    <name type="scientific">Stylophora pistillata</name>
    <name type="common">Smooth cauliflower coral</name>
    <dbReference type="NCBI Taxonomy" id="50429"/>
    <lineage>
        <taxon>Eukaryota</taxon>
        <taxon>Metazoa</taxon>
        <taxon>Cnidaria</taxon>
        <taxon>Anthozoa</taxon>
        <taxon>Hexacorallia</taxon>
        <taxon>Scleractinia</taxon>
        <taxon>Astrocoeniina</taxon>
        <taxon>Pocilloporidae</taxon>
        <taxon>Stylophora</taxon>
    </lineage>
</organism>
<comment type="caution">
    <text evidence="3">The sequence shown here is derived from an EMBL/GenBank/DDBJ whole genome shotgun (WGS) entry which is preliminary data.</text>
</comment>
<dbReference type="InterPro" id="IPR016064">
    <property type="entry name" value="NAD/diacylglycerol_kinase_sf"/>
</dbReference>
<dbReference type="GO" id="GO:0016020">
    <property type="term" value="C:membrane"/>
    <property type="evidence" value="ECO:0007669"/>
    <property type="project" value="GOC"/>
</dbReference>
<dbReference type="Pfam" id="PF00781">
    <property type="entry name" value="DAGK_cat"/>
    <property type="match status" value="1"/>
</dbReference>
<dbReference type="AlphaFoldDB" id="A0A2B4RHT5"/>
<dbReference type="Gene3D" id="2.60.200.40">
    <property type="match status" value="1"/>
</dbReference>
<keyword evidence="4" id="KW-1185">Reference proteome</keyword>
<evidence type="ECO:0000313" key="4">
    <source>
        <dbReference type="Proteomes" id="UP000225706"/>
    </source>
</evidence>
<dbReference type="Proteomes" id="UP000225706">
    <property type="component" value="Unassembled WGS sequence"/>
</dbReference>
<feature type="compositionally biased region" description="Acidic residues" evidence="1">
    <location>
        <begin position="992"/>
        <end position="1014"/>
    </location>
</feature>
<reference evidence="4" key="1">
    <citation type="journal article" date="2017" name="bioRxiv">
        <title>Comparative analysis of the genomes of Stylophora pistillata and Acropora digitifera provides evidence for extensive differences between species of corals.</title>
        <authorList>
            <person name="Voolstra C.R."/>
            <person name="Li Y."/>
            <person name="Liew Y.J."/>
            <person name="Baumgarten S."/>
            <person name="Zoccola D."/>
            <person name="Flot J.-F."/>
            <person name="Tambutte S."/>
            <person name="Allemand D."/>
            <person name="Aranda M."/>
        </authorList>
    </citation>
    <scope>NUCLEOTIDE SEQUENCE [LARGE SCALE GENOMIC DNA]</scope>
</reference>
<dbReference type="GO" id="GO:0006672">
    <property type="term" value="P:ceramide metabolic process"/>
    <property type="evidence" value="ECO:0007669"/>
    <property type="project" value="TreeGrafter"/>
</dbReference>
<dbReference type="InterPro" id="IPR050187">
    <property type="entry name" value="Lipid_Phosphate_FormReg"/>
</dbReference>
<gene>
    <name evidence="3" type="primary">CERK</name>
    <name evidence="3" type="ORF">AWC38_SpisGene19364</name>
</gene>
<dbReference type="PANTHER" id="PTHR12358">
    <property type="entry name" value="SPHINGOSINE KINASE"/>
    <property type="match status" value="1"/>
</dbReference>
<dbReference type="InterPro" id="IPR049012">
    <property type="entry name" value="Mutator_transp_dom"/>
</dbReference>
<evidence type="ECO:0000313" key="3">
    <source>
        <dbReference type="EMBL" id="PFX16363.1"/>
    </source>
</evidence>
<dbReference type="PANTHER" id="PTHR12358:SF111">
    <property type="entry name" value="CERAMIDE KINASE, ISOFORM A"/>
    <property type="match status" value="1"/>
</dbReference>
<dbReference type="PROSITE" id="PS50146">
    <property type="entry name" value="DAGK"/>
    <property type="match status" value="1"/>
</dbReference>
<dbReference type="InterPro" id="IPR001206">
    <property type="entry name" value="Diacylglycerol_kinase_cat_dom"/>
</dbReference>
<feature type="compositionally biased region" description="Basic residues" evidence="1">
    <location>
        <begin position="1"/>
        <end position="26"/>
    </location>
</feature>
<feature type="region of interest" description="Disordered" evidence="1">
    <location>
        <begin position="1"/>
        <end position="85"/>
    </location>
</feature>
<name>A0A2B4RHT5_STYPI</name>
<protein>
    <submittedName>
        <fullName evidence="3">Ceramide kinase</fullName>
    </submittedName>
</protein>
<sequence>MAGKKQRSSYRPKRKGKGFGGSKRKGKLGENTPLAAAIIDRETPSTSHEEPDLSDSECAQPLSSSAKKMKLYHSPDESSKCLDDESTEQCEATGYRLINLESLSSVLSEAHECEEANIILQENESGRAGLKSDLTITCSACDESISFQTSANITKRGKSFDVNKRAVYHSLESGTGYEGLASFCGIMNMPCMSTSAYQKQVDSILEVVEDYTKEELTQAGQRLRNIVLDENPDLDKDDTLDVAVSFDGTWAKRGFTSLTGVVFAISVDSGEVLDYTVLSKACQKCSLKQSKCEGDDERFQEWRREHLASGECDINFNGSSPAMEAEGASILWRRSIELHNMHYKWMVSDGDSKAFNTVENVYDDCKVIKLDCVGHVQKRMGKHLLNLKARTKGKLEDGKPIGGRGRLTETKIKKLQKYYGLAIRQNTIKKSNPTDREVDVSIYTMKKNIIAILNHSVKTQDPAKQHRFCPLGETSWCKWQQDVTTATKTYKDDDCLPEVFLELLRPTFMTLSDTKLLERCIRGTTQNPNECINEKETNMANGCVLLRSALEVDGKSFDVVLSGTSISWGHVGIEESGLGSAFFKKTLPLSEVFAVVPHKLRTVPSTEGEIELTSLRSSSFYVYAVKRTRKHKWREKLFVFDCHDECLCEEWIDSIKSILSGFNRPKRLLVFINPIGGRRLGCKIYTEQVQPLFELANIKVDLIVTERANHAKDYLLKEALEKIDGVISVGGDGMFHEVLNGLVIRAQQDAMLDSTSYNFQPIPLNLPIGIIPAGSTDAIAFCTTGNNDPVTSALHIILGDNQPLDVCSVKRKNEVLRYNVAMAAYGFFGDVMQDSEKLRWMGPKRYDVSGFKKFMSNRGYDGTVTFLPAQTGENAPRDRTRCRSGCNVCNDFCDSGQQRDPQQSTTGWQSRRGPFISVIGANISCACAKSPEGLSPSAHLADGCLDLILVRHTSRLQYLRHMIRISSKADQFNFDFVEIHRVREFYFRPLSEDSEPGDENDGIEETGTRDDDEERLAAKTSSVTSRPRARSVWNVDGELVTHPAIHIKVHRHLIRLFARGIEECDDTPSCTVCRRR</sequence>
<dbReference type="Gene3D" id="3.40.50.10330">
    <property type="entry name" value="Probable inorganic polyphosphate/atp-NAD kinase, domain 1"/>
    <property type="match status" value="1"/>
</dbReference>
<dbReference type="OrthoDB" id="530923at2759"/>
<accession>A0A2B4RHT5</accession>
<dbReference type="GO" id="GO:0001729">
    <property type="term" value="F:ceramide kinase activity"/>
    <property type="evidence" value="ECO:0007669"/>
    <property type="project" value="TreeGrafter"/>
</dbReference>
<feature type="region of interest" description="Disordered" evidence="1">
    <location>
        <begin position="990"/>
        <end position="1023"/>
    </location>
</feature>
<dbReference type="Pfam" id="PF20700">
    <property type="entry name" value="Mutator"/>
    <property type="match status" value="1"/>
</dbReference>
<evidence type="ECO:0000256" key="1">
    <source>
        <dbReference type="SAM" id="MobiDB-lite"/>
    </source>
</evidence>
<dbReference type="STRING" id="50429.A0A2B4RHT5"/>
<dbReference type="EMBL" id="LSMT01000552">
    <property type="protein sequence ID" value="PFX16363.1"/>
    <property type="molecule type" value="Genomic_DNA"/>
</dbReference>
<feature type="compositionally biased region" description="Basic and acidic residues" evidence="1">
    <location>
        <begin position="73"/>
        <end position="83"/>
    </location>
</feature>
<dbReference type="SUPFAM" id="SSF111331">
    <property type="entry name" value="NAD kinase/diacylglycerol kinase-like"/>
    <property type="match status" value="1"/>
</dbReference>
<dbReference type="Pfam" id="PF25382">
    <property type="entry name" value="PH_CERK"/>
    <property type="match status" value="1"/>
</dbReference>
<dbReference type="SMART" id="SM00046">
    <property type="entry name" value="DAGKc"/>
    <property type="match status" value="1"/>
</dbReference>
<dbReference type="Pfam" id="PF19280">
    <property type="entry name" value="CERK_C"/>
    <property type="match status" value="1"/>
</dbReference>
<dbReference type="InterPro" id="IPR057465">
    <property type="entry name" value="CERK_PH"/>
</dbReference>
<keyword evidence="3" id="KW-0808">Transferase</keyword>
<proteinExistence type="predicted"/>
<feature type="compositionally biased region" description="Basic and acidic residues" evidence="1">
    <location>
        <begin position="39"/>
        <end position="51"/>
    </location>
</feature>
<dbReference type="InterPro" id="IPR017438">
    <property type="entry name" value="ATP-NAD_kinase_N"/>
</dbReference>
<keyword evidence="3" id="KW-0418">Kinase</keyword>
<evidence type="ECO:0000259" key="2">
    <source>
        <dbReference type="PROSITE" id="PS50146"/>
    </source>
</evidence>